<reference evidence="5 6" key="1">
    <citation type="journal article" date="2017" name="Int. J. Syst. Evol. Microbiol.">
        <title>Desulfovibrio senegalensis sp. nov., a mesophilic sulfate reducer isolated from marine sediment.</title>
        <authorList>
            <person name="Thioye A."/>
            <person name="Gam Z.B.A."/>
            <person name="Mbengue M."/>
            <person name="Cayol J.L."/>
            <person name="Joseph-Bartoli M."/>
            <person name="Toure-Kane C."/>
            <person name="Labat M."/>
        </authorList>
    </citation>
    <scope>NUCLEOTIDE SEQUENCE [LARGE SCALE GENOMIC DNA]</scope>
    <source>
        <strain evidence="5 6">DSM 101509</strain>
    </source>
</reference>
<evidence type="ECO:0000256" key="1">
    <source>
        <dbReference type="ARBA" id="ARBA00022670"/>
    </source>
</evidence>
<gene>
    <name evidence="5" type="ORF">F8A88_08495</name>
</gene>
<evidence type="ECO:0000256" key="4">
    <source>
        <dbReference type="SAM" id="MobiDB-lite"/>
    </source>
</evidence>
<keyword evidence="2" id="KW-0378">Hydrolase</keyword>
<feature type="region of interest" description="Disordered" evidence="4">
    <location>
        <begin position="240"/>
        <end position="274"/>
    </location>
</feature>
<dbReference type="PANTHER" id="PTHR30217">
    <property type="entry name" value="PEPTIDASE U32 FAMILY"/>
    <property type="match status" value="1"/>
</dbReference>
<dbReference type="RefSeq" id="WP_151150723.1">
    <property type="nucleotide sequence ID" value="NZ_WAIE01000003.1"/>
</dbReference>
<dbReference type="GO" id="GO:0006508">
    <property type="term" value="P:proteolysis"/>
    <property type="evidence" value="ECO:0007669"/>
    <property type="project" value="UniProtKB-KW"/>
</dbReference>
<dbReference type="InterPro" id="IPR051454">
    <property type="entry name" value="RNA/ubiquinone_mod_enzymes"/>
</dbReference>
<feature type="compositionally biased region" description="Acidic residues" evidence="4">
    <location>
        <begin position="254"/>
        <end position="271"/>
    </location>
</feature>
<dbReference type="InterPro" id="IPR001539">
    <property type="entry name" value="Peptidase_U32"/>
</dbReference>
<dbReference type="EMBL" id="WAIE01000003">
    <property type="protein sequence ID" value="KAB1441630.1"/>
    <property type="molecule type" value="Genomic_DNA"/>
</dbReference>
<organism evidence="5 6">
    <name type="scientific">Pseudodesulfovibrio senegalensis</name>
    <dbReference type="NCBI Taxonomy" id="1721087"/>
    <lineage>
        <taxon>Bacteria</taxon>
        <taxon>Pseudomonadati</taxon>
        <taxon>Thermodesulfobacteriota</taxon>
        <taxon>Desulfovibrionia</taxon>
        <taxon>Desulfovibrionales</taxon>
        <taxon>Desulfovibrionaceae</taxon>
    </lineage>
</organism>
<dbReference type="Proteomes" id="UP000438699">
    <property type="component" value="Unassembled WGS sequence"/>
</dbReference>
<evidence type="ECO:0000256" key="3">
    <source>
        <dbReference type="ARBA" id="ARBA00038374"/>
    </source>
</evidence>
<dbReference type="PANTHER" id="PTHR30217:SF6">
    <property type="entry name" value="TRNA HYDROXYLATION PROTEIN P"/>
    <property type="match status" value="1"/>
</dbReference>
<sequence length="474" mass="52717">MPSESNRVPELLAPAGNMEKLETAIRYGADAVYMGGGELNLRAGAAGFSMDELPGAIRLAHDAGVKVYFTMNVYPREHMLPDVEQYMDVLAEARPDAVIASDPGVIAMLRKRLPDMPVHVSTQANTCNSWSVRFWQDMGAKRVNVAREIRSSELMQMLALCRRELRDMQLEVFVHGAQCMAISGRCYMSAYLNDRPGNLGQCSHPCRYEYQPVSISVEEKTRPGEDLWVVHQYPFSDPDRLESPGMDGNADAPDGQDDEFIFEPAPDDSGEPAEPALDFARMNGGYSKFFAAEDLCLLHYLGWFARMGVASVKVEGRTKSSAYLAQVVDAYRSALDDLASGEFKAEKYLSELVNAASRPLTTGFFDPLQRAPLALPPDAEERRPVLARILEDLGDGRWRIEVKARWVTTRDVEILAPGLNRPRLHAEDYGLENDLGQGLDVAHPGLKCTMYCDHPDVGRHVFIRTAWDLEALDG</sequence>
<name>A0A6N6N1K6_9BACT</name>
<accession>A0A6N6N1K6</accession>
<dbReference type="SUPFAM" id="SSF51412">
    <property type="entry name" value="Inosine monophosphate dehydrogenase (IMPDH)"/>
    <property type="match status" value="1"/>
</dbReference>
<dbReference type="Pfam" id="PF01136">
    <property type="entry name" value="Peptidase_U32"/>
    <property type="match status" value="1"/>
</dbReference>
<evidence type="ECO:0000313" key="5">
    <source>
        <dbReference type="EMBL" id="KAB1441630.1"/>
    </source>
</evidence>
<evidence type="ECO:0000313" key="6">
    <source>
        <dbReference type="Proteomes" id="UP000438699"/>
    </source>
</evidence>
<comment type="caution">
    <text evidence="5">The sequence shown here is derived from an EMBL/GenBank/DDBJ whole genome shotgun (WGS) entry which is preliminary data.</text>
</comment>
<comment type="similarity">
    <text evidence="3">Belongs to the peptidase U32 family.</text>
</comment>
<keyword evidence="1" id="KW-0645">Protease</keyword>
<dbReference type="AlphaFoldDB" id="A0A6N6N1K6"/>
<dbReference type="GO" id="GO:0008233">
    <property type="term" value="F:peptidase activity"/>
    <property type="evidence" value="ECO:0007669"/>
    <property type="project" value="UniProtKB-KW"/>
</dbReference>
<proteinExistence type="inferred from homology"/>
<dbReference type="OrthoDB" id="9807498at2"/>
<protein>
    <submittedName>
        <fullName evidence="5">U32 family peptidase</fullName>
    </submittedName>
</protein>
<evidence type="ECO:0000256" key="2">
    <source>
        <dbReference type="ARBA" id="ARBA00022801"/>
    </source>
</evidence>
<keyword evidence="6" id="KW-1185">Reference proteome</keyword>